<protein>
    <submittedName>
        <fullName evidence="3">DUF3857 domain-containing protein</fullName>
    </submittedName>
</protein>
<dbReference type="Gene3D" id="2.60.120.1130">
    <property type="match status" value="1"/>
</dbReference>
<dbReference type="RefSeq" id="WP_290247840.1">
    <property type="nucleotide sequence ID" value="NZ_JAUFQT010000001.1"/>
</dbReference>
<comment type="caution">
    <text evidence="3">The sequence shown here is derived from an EMBL/GenBank/DDBJ whole genome shotgun (WGS) entry which is preliminary data.</text>
</comment>
<dbReference type="Gene3D" id="3.10.620.30">
    <property type="match status" value="1"/>
</dbReference>
<accession>A0ABV5JAD6</accession>
<evidence type="ECO:0000313" key="4">
    <source>
        <dbReference type="Proteomes" id="UP001589654"/>
    </source>
</evidence>
<gene>
    <name evidence="3" type="ORF">ACFFUR_15035</name>
</gene>
<reference evidence="3 4" key="1">
    <citation type="submission" date="2024-09" db="EMBL/GenBank/DDBJ databases">
        <authorList>
            <person name="Sun Q."/>
            <person name="Mori K."/>
        </authorList>
    </citation>
    <scope>NUCLEOTIDE SEQUENCE [LARGE SCALE GENOMIC DNA]</scope>
    <source>
        <strain evidence="3 4">CECT 7682</strain>
    </source>
</reference>
<keyword evidence="4" id="KW-1185">Reference proteome</keyword>
<dbReference type="Gene3D" id="2.60.40.3140">
    <property type="match status" value="1"/>
</dbReference>
<evidence type="ECO:0000259" key="2">
    <source>
        <dbReference type="Pfam" id="PF12969"/>
    </source>
</evidence>
<proteinExistence type="predicted"/>
<evidence type="ECO:0000313" key="3">
    <source>
        <dbReference type="EMBL" id="MFB9213130.1"/>
    </source>
</evidence>
<feature type="domain" description="DUF3857" evidence="2">
    <location>
        <begin position="66"/>
        <end position="226"/>
    </location>
</feature>
<sequence length="642" mass="74508">MSNFSSKKMAISLLALVFLFNNYSLAQDLKLGKYSREEINMTSCPFEPDASAVILGEVGESFYSHGKWVTEHIHRIKILEKSGKDHADVTLRYYVGDDNLESITGIKAQVMNFENGKEIITKVGKKEMFESDEDNGYKEIRFTFPNVKVGSILEYKYDHNYYSITFLDGWVFQNEIPTLFSKFVYQVPKDLSYRMLGQGMHFIEANKLEQKGRNSYVWSLKNLKSISPEPYMSNFVDYLDKIEFQLTGYKDPSTGFLQTVLNDWQKLSNEIFDIYEFKSYYRNNSAFKDLKEIPLEGESEFEIAQSSYNFIQENFTLNDEGGFIPSKTLKELMESRTGKETDLNMLFLAMLHANGIEAYPVLISSKGNGRSQLVTYPFVRQFNRLIISSILDGERVFADLSKKEIPLGYLRLDYHVDGGFLIRERESCLIPIGVMHKSGIKQLVEVSLENDSLSFAHDIRYIDYDAVKFEKRRENLEEDQTKILLELEEDLKLEELNIREIEGSKRQVEATFKVLKSTNKMSDMLIIEPLSFARFEENKFKADERVFPVDFDYVFSDAYIVNFTIPENYQLDDYPEEMYIKMPGGQATFKYAPQVINGNLKIYVMMDINSKKVKAQDYQSLKSFMEMMVNKIKEPVVLKKTS</sequence>
<organism evidence="3 4">
    <name type="scientific">Echinicola jeungdonensis</name>
    <dbReference type="NCBI Taxonomy" id="709343"/>
    <lineage>
        <taxon>Bacteria</taxon>
        <taxon>Pseudomonadati</taxon>
        <taxon>Bacteroidota</taxon>
        <taxon>Cytophagia</taxon>
        <taxon>Cytophagales</taxon>
        <taxon>Cyclobacteriaceae</taxon>
        <taxon>Echinicola</taxon>
    </lineage>
</organism>
<evidence type="ECO:0000256" key="1">
    <source>
        <dbReference type="SAM" id="SignalP"/>
    </source>
</evidence>
<feature type="chain" id="PRO_5047537975" evidence="1">
    <location>
        <begin position="27"/>
        <end position="642"/>
    </location>
</feature>
<name>A0ABV5JAD6_9BACT</name>
<keyword evidence="1" id="KW-0732">Signal</keyword>
<dbReference type="InterPro" id="IPR024618">
    <property type="entry name" value="DUF3857"/>
</dbReference>
<dbReference type="Pfam" id="PF12969">
    <property type="entry name" value="DUF3857"/>
    <property type="match status" value="1"/>
</dbReference>
<feature type="signal peptide" evidence="1">
    <location>
        <begin position="1"/>
        <end position="26"/>
    </location>
</feature>
<dbReference type="EMBL" id="JBHMEW010000066">
    <property type="protein sequence ID" value="MFB9213130.1"/>
    <property type="molecule type" value="Genomic_DNA"/>
</dbReference>
<dbReference type="Proteomes" id="UP001589654">
    <property type="component" value="Unassembled WGS sequence"/>
</dbReference>